<sequence length="429" mass="45100">MKTVRRWNRIGAPLLRLTLCLGAVALSGCSALPWLGGDKDPNPPTPLVKFSPQVDLRVLWRRDVGHGTDKRRLYLVPAISGGHVIAADARGLVTAVGADDGRQVWRTDLGVPLSGGPASDGSRVIVGSTNGDLIALSAVDGSQLWRSRADSEILSVPRLIGDLVVVHTLDDNVYGFDATNGEVRWRYRGQTPVLILRGSSSPAIVPSGAIVGLTGGRLVELDLNEGVPLWTTRVTPPTGRSELERITDLDADPVVVGDTVYVGTYNGDLAAIDVASGAILWRRTLSVYSGLAADEDALYVTDADDYVWAADRESGAGRWRQEQLAHRRLSAPALLGDLVLVGDYDGYLHGIARNDGHLAARTRIAKGRITARPLVADGRLYVFADDGTLAALTLGASQPAAPTAATAAVGAPAIAEPGGAQTPPAPPAP</sequence>
<comment type="subunit">
    <text evidence="4">Part of the Bam complex.</text>
</comment>
<evidence type="ECO:0000256" key="4">
    <source>
        <dbReference type="HAMAP-Rule" id="MF_00923"/>
    </source>
</evidence>
<dbReference type="InterPro" id="IPR018391">
    <property type="entry name" value="PQQ_b-propeller_rpt"/>
</dbReference>
<dbReference type="PANTHER" id="PTHR34512:SF30">
    <property type="entry name" value="OUTER MEMBRANE PROTEIN ASSEMBLY FACTOR BAMB"/>
    <property type="match status" value="1"/>
</dbReference>
<comment type="similarity">
    <text evidence="4">Belongs to the BamB family.</text>
</comment>
<dbReference type="Pfam" id="PF13360">
    <property type="entry name" value="PQQ_2"/>
    <property type="match status" value="1"/>
</dbReference>
<dbReference type="HAMAP" id="MF_00923">
    <property type="entry name" value="OM_assembly_BamB"/>
    <property type="match status" value="1"/>
</dbReference>
<feature type="signal peptide" evidence="5">
    <location>
        <begin position="1"/>
        <end position="25"/>
    </location>
</feature>
<keyword evidence="2 4" id="KW-0472">Membrane</keyword>
<proteinExistence type="inferred from homology"/>
<keyword evidence="4 7" id="KW-0449">Lipoprotein</keyword>
<evidence type="ECO:0000256" key="5">
    <source>
        <dbReference type="SAM" id="SignalP"/>
    </source>
</evidence>
<organism evidence="7 8">
    <name type="scientific">Thioflavicoccus mobilis 8321</name>
    <dbReference type="NCBI Taxonomy" id="765912"/>
    <lineage>
        <taxon>Bacteria</taxon>
        <taxon>Pseudomonadati</taxon>
        <taxon>Pseudomonadota</taxon>
        <taxon>Gammaproteobacteria</taxon>
        <taxon>Chromatiales</taxon>
        <taxon>Chromatiaceae</taxon>
        <taxon>Thioflavicoccus</taxon>
    </lineage>
</organism>
<dbReference type="SMART" id="SM00564">
    <property type="entry name" value="PQQ"/>
    <property type="match status" value="6"/>
</dbReference>
<dbReference type="PROSITE" id="PS51257">
    <property type="entry name" value="PROKAR_LIPOPROTEIN"/>
    <property type="match status" value="1"/>
</dbReference>
<dbReference type="CDD" id="cd10276">
    <property type="entry name" value="BamB_YfgL"/>
    <property type="match status" value="1"/>
</dbReference>
<dbReference type="SUPFAM" id="SSF50998">
    <property type="entry name" value="Quinoprotein alcohol dehydrogenase-like"/>
    <property type="match status" value="1"/>
</dbReference>
<dbReference type="GO" id="GO:0051205">
    <property type="term" value="P:protein insertion into membrane"/>
    <property type="evidence" value="ECO:0007669"/>
    <property type="project" value="UniProtKB-UniRule"/>
</dbReference>
<gene>
    <name evidence="4" type="primary">bamB</name>
    <name evidence="7" type="ORF">Thimo_1888</name>
</gene>
<dbReference type="InterPro" id="IPR011047">
    <property type="entry name" value="Quinoprotein_ADH-like_sf"/>
</dbReference>
<keyword evidence="4" id="KW-0564">Palmitate</keyword>
<comment type="function">
    <text evidence="4">Part of the outer membrane protein assembly complex, which is involved in assembly and insertion of beta-barrel proteins into the outer membrane.</text>
</comment>
<dbReference type="AlphaFoldDB" id="L0GZB8"/>
<evidence type="ECO:0000256" key="1">
    <source>
        <dbReference type="ARBA" id="ARBA00022729"/>
    </source>
</evidence>
<evidence type="ECO:0000256" key="3">
    <source>
        <dbReference type="ARBA" id="ARBA00023237"/>
    </source>
</evidence>
<protein>
    <recommendedName>
        <fullName evidence="4">Outer membrane protein assembly factor BamB</fullName>
    </recommendedName>
</protein>
<evidence type="ECO:0000313" key="8">
    <source>
        <dbReference type="Proteomes" id="UP000010816"/>
    </source>
</evidence>
<dbReference type="eggNOG" id="COG1520">
    <property type="taxonomic scope" value="Bacteria"/>
</dbReference>
<keyword evidence="8" id="KW-1185">Reference proteome</keyword>
<dbReference type="GO" id="GO:0009279">
    <property type="term" value="C:cell outer membrane"/>
    <property type="evidence" value="ECO:0007669"/>
    <property type="project" value="UniProtKB-SubCell"/>
</dbReference>
<dbReference type="STRING" id="765912.Thimo_1888"/>
<dbReference type="InterPro" id="IPR015943">
    <property type="entry name" value="WD40/YVTN_repeat-like_dom_sf"/>
</dbReference>
<dbReference type="KEGG" id="tmb:Thimo_1888"/>
<keyword evidence="3 4" id="KW-0998">Cell outer membrane</keyword>
<keyword evidence="1 4" id="KW-0732">Signal</keyword>
<dbReference type="Gene3D" id="2.130.10.10">
    <property type="entry name" value="YVTN repeat-like/Quinoprotein amine dehydrogenase"/>
    <property type="match status" value="1"/>
</dbReference>
<evidence type="ECO:0000259" key="6">
    <source>
        <dbReference type="Pfam" id="PF13360"/>
    </source>
</evidence>
<name>L0GZB8_9GAMM</name>
<feature type="domain" description="Pyrrolo-quinoline quinone repeat" evidence="6">
    <location>
        <begin position="90"/>
        <end position="321"/>
    </location>
</feature>
<dbReference type="NCBIfam" id="TIGR03300">
    <property type="entry name" value="assembly_YfgL"/>
    <property type="match status" value="1"/>
</dbReference>
<comment type="subcellular location">
    <subcellularLocation>
        <location evidence="4">Cell outer membrane</location>
        <topology evidence="4">Lipid-anchor</topology>
    </subcellularLocation>
</comment>
<feature type="chain" id="PRO_5009016622" description="Outer membrane protein assembly factor BamB" evidence="5">
    <location>
        <begin position="26"/>
        <end position="429"/>
    </location>
</feature>
<reference evidence="7 8" key="1">
    <citation type="submission" date="2011-09" db="EMBL/GenBank/DDBJ databases">
        <title>Complete sequence of chromosome of Thioflavicoccus mobilis 8321.</title>
        <authorList>
            <consortium name="US DOE Joint Genome Institute"/>
            <person name="Lucas S."/>
            <person name="Han J."/>
            <person name="Lapidus A."/>
            <person name="Cheng J.-F."/>
            <person name="Goodwin L."/>
            <person name="Pitluck S."/>
            <person name="Peters L."/>
            <person name="Ovchinnikova G."/>
            <person name="Lu M."/>
            <person name="Detter J.C."/>
            <person name="Han C."/>
            <person name="Tapia R."/>
            <person name="Land M."/>
            <person name="Hauser L."/>
            <person name="Kyrpides N."/>
            <person name="Ivanova N."/>
            <person name="Pagani I."/>
            <person name="Vogl K."/>
            <person name="Liu Z."/>
            <person name="Imhoff J."/>
            <person name="Thiel V."/>
            <person name="Frigaard N.-U."/>
            <person name="Bryant D."/>
            <person name="Woyke T."/>
        </authorList>
    </citation>
    <scope>NUCLEOTIDE SEQUENCE [LARGE SCALE GENOMIC DNA]</scope>
    <source>
        <strain evidence="7 8">8321</strain>
    </source>
</reference>
<dbReference type="RefSeq" id="WP_015280795.1">
    <property type="nucleotide sequence ID" value="NC_019940.1"/>
</dbReference>
<dbReference type="Proteomes" id="UP000010816">
    <property type="component" value="Chromosome"/>
</dbReference>
<dbReference type="EMBL" id="CP003051">
    <property type="protein sequence ID" value="AGA90654.1"/>
    <property type="molecule type" value="Genomic_DNA"/>
</dbReference>
<evidence type="ECO:0000256" key="2">
    <source>
        <dbReference type="ARBA" id="ARBA00023136"/>
    </source>
</evidence>
<evidence type="ECO:0000313" key="7">
    <source>
        <dbReference type="EMBL" id="AGA90654.1"/>
    </source>
</evidence>
<accession>L0GZB8</accession>
<dbReference type="InterPro" id="IPR017687">
    <property type="entry name" value="BamB"/>
</dbReference>
<dbReference type="PANTHER" id="PTHR34512">
    <property type="entry name" value="CELL SURFACE PROTEIN"/>
    <property type="match status" value="1"/>
</dbReference>
<dbReference type="HOGENOM" id="CLU_027480_0_1_6"/>
<dbReference type="GO" id="GO:0043165">
    <property type="term" value="P:Gram-negative-bacterium-type cell outer membrane assembly"/>
    <property type="evidence" value="ECO:0007669"/>
    <property type="project" value="UniProtKB-UniRule"/>
</dbReference>
<dbReference type="InterPro" id="IPR002372">
    <property type="entry name" value="PQQ_rpt_dom"/>
</dbReference>